<dbReference type="Proteomes" id="UP000294933">
    <property type="component" value="Unassembled WGS sequence"/>
</dbReference>
<evidence type="ECO:0000313" key="1">
    <source>
        <dbReference type="EMBL" id="TDL19527.1"/>
    </source>
</evidence>
<keyword evidence="2" id="KW-1185">Reference proteome</keyword>
<proteinExistence type="predicted"/>
<dbReference type="PANTHER" id="PTHR37331:SF1">
    <property type="entry name" value="YALI0F11671P"/>
    <property type="match status" value="1"/>
</dbReference>
<dbReference type="AlphaFoldDB" id="A0A4Y7PVV2"/>
<organism evidence="1 2">
    <name type="scientific">Rickenella mellea</name>
    <dbReference type="NCBI Taxonomy" id="50990"/>
    <lineage>
        <taxon>Eukaryota</taxon>
        <taxon>Fungi</taxon>
        <taxon>Dikarya</taxon>
        <taxon>Basidiomycota</taxon>
        <taxon>Agaricomycotina</taxon>
        <taxon>Agaricomycetes</taxon>
        <taxon>Hymenochaetales</taxon>
        <taxon>Rickenellaceae</taxon>
        <taxon>Rickenella</taxon>
    </lineage>
</organism>
<gene>
    <name evidence="1" type="ORF">BD410DRAFT_438070</name>
</gene>
<dbReference type="VEuPathDB" id="FungiDB:BD410DRAFT_438070"/>
<dbReference type="STRING" id="50990.A0A4Y7PVV2"/>
<sequence length="240" mass="26854">MTTNCGRTRLHSLVRQWTLSGRCLSRHASSEGRRLAFFSPVRGKTLASPTSASRLCHSRHITQAHNLHEKNHTPFTQPAQKDPSHPSLFYHLVHPPNPASRTTPAFALNFSEKVPTSDAGILGWVRVEDGDSGLNDFVDNPKFVKMLHEVIRESVLDDEVWVNGGIQIQNGWMHIFDQRNPPPLGRIPDADDILGTVLVDSGRIHPETYSPMPSYRVCTRDGVCMLTDGLLSAVLRRILR</sequence>
<dbReference type="PANTHER" id="PTHR37331">
    <property type="entry name" value="YALI0F11671P"/>
    <property type="match status" value="1"/>
</dbReference>
<evidence type="ECO:0000313" key="2">
    <source>
        <dbReference type="Proteomes" id="UP000294933"/>
    </source>
</evidence>
<dbReference type="EMBL" id="ML170196">
    <property type="protein sequence ID" value="TDL19527.1"/>
    <property type="molecule type" value="Genomic_DNA"/>
</dbReference>
<dbReference type="OrthoDB" id="5397701at2759"/>
<protein>
    <submittedName>
        <fullName evidence="1">Uncharacterized protein</fullName>
    </submittedName>
</protein>
<accession>A0A4Y7PVV2</accession>
<reference evidence="1 2" key="1">
    <citation type="submission" date="2018-06" db="EMBL/GenBank/DDBJ databases">
        <title>A transcriptomic atlas of mushroom development highlights an independent origin of complex multicellularity.</title>
        <authorList>
            <consortium name="DOE Joint Genome Institute"/>
            <person name="Krizsan K."/>
            <person name="Almasi E."/>
            <person name="Merenyi Z."/>
            <person name="Sahu N."/>
            <person name="Viragh M."/>
            <person name="Koszo T."/>
            <person name="Mondo S."/>
            <person name="Kiss B."/>
            <person name="Balint B."/>
            <person name="Kues U."/>
            <person name="Barry K."/>
            <person name="Hegedus J.C."/>
            <person name="Henrissat B."/>
            <person name="Johnson J."/>
            <person name="Lipzen A."/>
            <person name="Ohm R."/>
            <person name="Nagy I."/>
            <person name="Pangilinan J."/>
            <person name="Yan J."/>
            <person name="Xiong Y."/>
            <person name="Grigoriev I.V."/>
            <person name="Hibbett D.S."/>
            <person name="Nagy L.G."/>
        </authorList>
    </citation>
    <scope>NUCLEOTIDE SEQUENCE [LARGE SCALE GENOMIC DNA]</scope>
    <source>
        <strain evidence="1 2">SZMC22713</strain>
    </source>
</reference>
<name>A0A4Y7PVV2_9AGAM</name>